<keyword evidence="4 6" id="KW-0732">Signal</keyword>
<dbReference type="InterPro" id="IPR003172">
    <property type="entry name" value="ML_dom"/>
</dbReference>
<dbReference type="InterPro" id="IPR039670">
    <property type="entry name" value="NPC2-like"/>
</dbReference>
<dbReference type="VEuPathDB" id="VectorBase:CSON004270"/>
<keyword evidence="3" id="KW-0964">Secreted</keyword>
<sequence>MKNGIVFCAVICCLASITYALTFEDCGSKIGKFTKIDVAGCNTDKKACVLKRGSNASIGITFETTKPVNKVEALVWGKIAEIDVPFPLPNPNGCTSNVSCPVQPNTPQAYETTLPVLKVYPKIPVLVKWELVNEKKEVIVCVLIPAQIK</sequence>
<comment type="subcellular location">
    <subcellularLocation>
        <location evidence="1">Secreted</location>
    </subcellularLocation>
</comment>
<dbReference type="SUPFAM" id="SSF81296">
    <property type="entry name" value="E set domains"/>
    <property type="match status" value="1"/>
</dbReference>
<dbReference type="InterPro" id="IPR033916">
    <property type="entry name" value="ML_Npc2-like"/>
</dbReference>
<evidence type="ECO:0000256" key="6">
    <source>
        <dbReference type="SAM" id="SignalP"/>
    </source>
</evidence>
<reference evidence="8" key="1">
    <citation type="submission" date="2018-07" db="EMBL/GenBank/DDBJ databases">
        <authorList>
            <person name="Quirk P.G."/>
            <person name="Krulwich T.A."/>
        </authorList>
    </citation>
    <scope>NUCLEOTIDE SEQUENCE</scope>
</reference>
<protein>
    <submittedName>
        <fullName evidence="8">CSON004270 protein</fullName>
    </submittedName>
</protein>
<dbReference type="FunFam" id="2.60.40.770:FF:000001">
    <property type="entry name" value="NPC intracellular cholesterol transporter 2"/>
    <property type="match status" value="1"/>
</dbReference>
<evidence type="ECO:0000256" key="2">
    <source>
        <dbReference type="ARBA" id="ARBA00006370"/>
    </source>
</evidence>
<evidence type="ECO:0000256" key="5">
    <source>
        <dbReference type="ARBA" id="ARBA00023157"/>
    </source>
</evidence>
<dbReference type="CDD" id="cd00916">
    <property type="entry name" value="Npc2_like"/>
    <property type="match status" value="1"/>
</dbReference>
<dbReference type="GO" id="GO:0032934">
    <property type="term" value="F:sterol binding"/>
    <property type="evidence" value="ECO:0007669"/>
    <property type="project" value="InterPro"/>
</dbReference>
<dbReference type="Pfam" id="PF02221">
    <property type="entry name" value="E1_DerP2_DerF2"/>
    <property type="match status" value="1"/>
</dbReference>
<gene>
    <name evidence="8" type="primary">CSON004270</name>
</gene>
<dbReference type="EMBL" id="UFQT01001835">
    <property type="protein sequence ID" value="SSX31947.1"/>
    <property type="molecule type" value="Genomic_DNA"/>
</dbReference>
<dbReference type="GO" id="GO:0005576">
    <property type="term" value="C:extracellular region"/>
    <property type="evidence" value="ECO:0007669"/>
    <property type="project" value="UniProtKB-SubCell"/>
</dbReference>
<accession>A0A336MUM4</accession>
<dbReference type="PANTHER" id="PTHR11306">
    <property type="entry name" value="NIEMANN PICK TYPE C2 PROTEIN NPC2-RELATED"/>
    <property type="match status" value="1"/>
</dbReference>
<evidence type="ECO:0000259" key="7">
    <source>
        <dbReference type="SMART" id="SM00737"/>
    </source>
</evidence>
<feature type="signal peptide" evidence="6">
    <location>
        <begin position="1"/>
        <end position="20"/>
    </location>
</feature>
<evidence type="ECO:0000256" key="1">
    <source>
        <dbReference type="ARBA" id="ARBA00004613"/>
    </source>
</evidence>
<organism evidence="8">
    <name type="scientific">Culicoides sonorensis</name>
    <name type="common">Biting midge</name>
    <dbReference type="NCBI Taxonomy" id="179676"/>
    <lineage>
        <taxon>Eukaryota</taxon>
        <taxon>Metazoa</taxon>
        <taxon>Ecdysozoa</taxon>
        <taxon>Arthropoda</taxon>
        <taxon>Hexapoda</taxon>
        <taxon>Insecta</taxon>
        <taxon>Pterygota</taxon>
        <taxon>Neoptera</taxon>
        <taxon>Endopterygota</taxon>
        <taxon>Diptera</taxon>
        <taxon>Nematocera</taxon>
        <taxon>Chironomoidea</taxon>
        <taxon>Ceratopogonidae</taxon>
        <taxon>Ceratopogoninae</taxon>
        <taxon>Culicoides</taxon>
        <taxon>Monoculicoides</taxon>
    </lineage>
</organism>
<dbReference type="Gene3D" id="2.60.40.770">
    <property type="match status" value="1"/>
</dbReference>
<evidence type="ECO:0000313" key="8">
    <source>
        <dbReference type="EMBL" id="SSX31947.1"/>
    </source>
</evidence>
<dbReference type="GO" id="GO:0032367">
    <property type="term" value="P:intracellular cholesterol transport"/>
    <property type="evidence" value="ECO:0007669"/>
    <property type="project" value="InterPro"/>
</dbReference>
<evidence type="ECO:0000256" key="3">
    <source>
        <dbReference type="ARBA" id="ARBA00022525"/>
    </source>
</evidence>
<feature type="chain" id="PRO_5016264516" evidence="6">
    <location>
        <begin position="21"/>
        <end position="149"/>
    </location>
</feature>
<dbReference type="SMART" id="SM00737">
    <property type="entry name" value="ML"/>
    <property type="match status" value="1"/>
</dbReference>
<dbReference type="PANTHER" id="PTHR11306:SF36">
    <property type="entry name" value="NIEMANN-PICK TYPE C-2C-RELATED"/>
    <property type="match status" value="1"/>
</dbReference>
<dbReference type="OMA" id="QNLFCWE"/>
<comment type="similarity">
    <text evidence="2">Belongs to the NPC2 family.</text>
</comment>
<proteinExistence type="inferred from homology"/>
<dbReference type="InterPro" id="IPR014756">
    <property type="entry name" value="Ig_E-set"/>
</dbReference>
<dbReference type="AlphaFoldDB" id="A0A336MUM4"/>
<feature type="domain" description="MD-2-related lipid-recognition" evidence="7">
    <location>
        <begin position="23"/>
        <end position="146"/>
    </location>
</feature>
<name>A0A336MUM4_CULSO</name>
<evidence type="ECO:0000256" key="4">
    <source>
        <dbReference type="ARBA" id="ARBA00022729"/>
    </source>
</evidence>
<keyword evidence="5" id="KW-1015">Disulfide bond</keyword>